<keyword evidence="4" id="KW-1185">Reference proteome</keyword>
<protein>
    <recommendedName>
        <fullName evidence="2">DUF222 domain-containing protein</fullName>
    </recommendedName>
</protein>
<dbReference type="Proteomes" id="UP001235712">
    <property type="component" value="Unassembled WGS sequence"/>
</dbReference>
<feature type="compositionally biased region" description="Basic and acidic residues" evidence="1">
    <location>
        <begin position="641"/>
        <end position="662"/>
    </location>
</feature>
<accession>A0ABT9NY58</accession>
<evidence type="ECO:0000256" key="1">
    <source>
        <dbReference type="SAM" id="MobiDB-lite"/>
    </source>
</evidence>
<reference evidence="3 4" key="1">
    <citation type="submission" date="2023-07" db="EMBL/GenBank/DDBJ databases">
        <title>Sequencing the genomes of 1000 actinobacteria strains.</title>
        <authorList>
            <person name="Klenk H.-P."/>
        </authorList>
    </citation>
    <scope>NUCLEOTIDE SEQUENCE [LARGE SCALE GENOMIC DNA]</scope>
    <source>
        <strain evidence="3 4">DSM 44388</strain>
    </source>
</reference>
<evidence type="ECO:0000313" key="3">
    <source>
        <dbReference type="EMBL" id="MDP9825182.1"/>
    </source>
</evidence>
<feature type="domain" description="DUF222" evidence="2">
    <location>
        <begin position="115"/>
        <end position="310"/>
    </location>
</feature>
<organism evidence="3 4">
    <name type="scientific">Kineosporia succinea</name>
    <dbReference type="NCBI Taxonomy" id="84632"/>
    <lineage>
        <taxon>Bacteria</taxon>
        <taxon>Bacillati</taxon>
        <taxon>Actinomycetota</taxon>
        <taxon>Actinomycetes</taxon>
        <taxon>Kineosporiales</taxon>
        <taxon>Kineosporiaceae</taxon>
        <taxon>Kineosporia</taxon>
    </lineage>
</organism>
<evidence type="ECO:0000313" key="4">
    <source>
        <dbReference type="Proteomes" id="UP001235712"/>
    </source>
</evidence>
<dbReference type="CDD" id="cd00085">
    <property type="entry name" value="HNHc"/>
    <property type="match status" value="1"/>
</dbReference>
<feature type="compositionally biased region" description="Basic and acidic residues" evidence="1">
    <location>
        <begin position="321"/>
        <end position="341"/>
    </location>
</feature>
<feature type="region of interest" description="Disordered" evidence="1">
    <location>
        <begin position="675"/>
        <end position="711"/>
    </location>
</feature>
<dbReference type="Pfam" id="PF02720">
    <property type="entry name" value="DUF222"/>
    <property type="match status" value="1"/>
</dbReference>
<gene>
    <name evidence="3" type="ORF">J2S57_000931</name>
</gene>
<comment type="caution">
    <text evidence="3">The sequence shown here is derived from an EMBL/GenBank/DDBJ whole genome shotgun (WGS) entry which is preliminary data.</text>
</comment>
<sequence length="711" mass="76400">MSAEHLDGAVGGLPFDELLCRLLDMVACLLGSPRGSDVSNRILLERIRNCETLTRQLQGVQTMVIAEVVAATGSATCPGQGDADASGDEGRNGDNAASKGVAGAGRGAADEDEDEDTASVIGSRSRVAAEIAPLLCISRAWAGSLVVAAVRLEQNLPDILGLVCSGELDWYRAKLISDRLHHPLVGPAWFRPGCPEWRLFQAVLAKEAPKKTAPQLKRFIADLLLSLDPDDANARHRRAKAAREVRFDALPDGMAALYGVFTADVAQMIDGVLDAMADACRDQAQADGVPDPRSHQQRRADAVAALFEAIATGADIPLVRDPSRPEPERPEAEDGAADRAGAELQEESEGLANGNEHHQADARRGESAQALKDILDAHQTERDRQLAQFGLEPLAGGQVLGWWRKPRIGRSRRGPHLVVTMTDAALLGVSEEPGILMGYGGISAELARKIASAAQKVTVLKVRHPVSRPRAEQRGYTAEVFPDPNEAVEAEPSVSAANGHADPAAKRYRPTQQIIDLVMARYQSCTHPGCSVPAVRCDVDHVVPFGAGGPTCQCNLHPACRAHHRLKTFGGWKVRRTRPGAGLPVDTVIWISPAGFEYVSEPTSLPGNERTLLSLLDGSELTWGRPRESRTGGGGEQRGGPVDREVTEKPDRTSAARRTAERLSRWRRALQRALAETERRDRLRANGARRDASAAADGKRGAEVGHGEPTF</sequence>
<feature type="region of interest" description="Disordered" evidence="1">
    <location>
        <begin position="316"/>
        <end position="366"/>
    </location>
</feature>
<evidence type="ECO:0000259" key="2">
    <source>
        <dbReference type="Pfam" id="PF02720"/>
    </source>
</evidence>
<feature type="compositionally biased region" description="Basic and acidic residues" evidence="1">
    <location>
        <begin position="355"/>
        <end position="366"/>
    </location>
</feature>
<feature type="region of interest" description="Disordered" evidence="1">
    <location>
        <begin position="76"/>
        <end position="120"/>
    </location>
</feature>
<name>A0ABT9NY58_9ACTN</name>
<dbReference type="Gene3D" id="1.10.30.50">
    <property type="match status" value="1"/>
</dbReference>
<proteinExistence type="predicted"/>
<dbReference type="InterPro" id="IPR003870">
    <property type="entry name" value="DUF222"/>
</dbReference>
<dbReference type="InterPro" id="IPR003615">
    <property type="entry name" value="HNH_nuc"/>
</dbReference>
<feature type="region of interest" description="Disordered" evidence="1">
    <location>
        <begin position="623"/>
        <end position="662"/>
    </location>
</feature>
<dbReference type="RefSeq" id="WP_307238704.1">
    <property type="nucleotide sequence ID" value="NZ_JAUSQZ010000001.1"/>
</dbReference>
<dbReference type="EMBL" id="JAUSQZ010000001">
    <property type="protein sequence ID" value="MDP9825182.1"/>
    <property type="molecule type" value="Genomic_DNA"/>
</dbReference>